<evidence type="ECO:0000256" key="1">
    <source>
        <dbReference type="ARBA" id="ARBA00023224"/>
    </source>
</evidence>
<comment type="similarity">
    <text evidence="2">Belongs to the methyl-accepting chemotaxis (MCP) protein family.</text>
</comment>
<name>A0A212J233_9PROT</name>
<keyword evidence="5" id="KW-1133">Transmembrane helix</keyword>
<dbReference type="AlphaFoldDB" id="A0A212J233"/>
<dbReference type="CDD" id="cd06225">
    <property type="entry name" value="HAMP"/>
    <property type="match status" value="1"/>
</dbReference>
<evidence type="ECO:0000256" key="5">
    <source>
        <dbReference type="SAM" id="Phobius"/>
    </source>
</evidence>
<dbReference type="InterPro" id="IPR004089">
    <property type="entry name" value="MCPsignal_dom"/>
</dbReference>
<feature type="domain" description="HAMP" evidence="7">
    <location>
        <begin position="216"/>
        <end position="269"/>
    </location>
</feature>
<dbReference type="Pfam" id="PF00015">
    <property type="entry name" value="MCPsignal"/>
    <property type="match status" value="1"/>
</dbReference>
<reference evidence="8" key="1">
    <citation type="submission" date="2016-04" db="EMBL/GenBank/DDBJ databases">
        <authorList>
            <person name="Evans L.H."/>
            <person name="Alamgir A."/>
            <person name="Owens N."/>
            <person name="Weber N.D."/>
            <person name="Virtaneva K."/>
            <person name="Barbian K."/>
            <person name="Babar A."/>
            <person name="Rosenke K."/>
        </authorList>
    </citation>
    <scope>NUCLEOTIDE SEQUENCE</scope>
    <source>
        <strain evidence="8">86</strain>
    </source>
</reference>
<feature type="coiled-coil region" evidence="4">
    <location>
        <begin position="264"/>
        <end position="291"/>
    </location>
</feature>
<evidence type="ECO:0000256" key="4">
    <source>
        <dbReference type="SAM" id="Coils"/>
    </source>
</evidence>
<feature type="transmembrane region" description="Helical" evidence="5">
    <location>
        <begin position="194"/>
        <end position="218"/>
    </location>
</feature>
<evidence type="ECO:0000256" key="2">
    <source>
        <dbReference type="ARBA" id="ARBA00029447"/>
    </source>
</evidence>
<evidence type="ECO:0000256" key="3">
    <source>
        <dbReference type="PROSITE-ProRule" id="PRU00284"/>
    </source>
</evidence>
<evidence type="ECO:0000259" key="7">
    <source>
        <dbReference type="PROSITE" id="PS50885"/>
    </source>
</evidence>
<sequence>MVSIHNLRISGKIGIVIAVLAFASATISAVGYYGLSELAVAADRINEYGNMTRIGARMNDNLTAMNRAEYRFAANPTEADDIIRAMRDAETKFAERLDRLSQKVDPERRAPLERIRKDFEAYRAELKGTIEVAARHKNAELSVAQREVYASVQDSVKVLRPLTQEVGKFVDDMDEAGNRVVEDAAAQAAMLNRLMIGVAAAGILFGVFLGLAIARVGLVNPIAAIINVLKQLAGGNLSCEIAGTARKDEIGDIARAALVFRDNAREAETMRAEQEAERKKREERARAIESLTHEFDRKVSGMLEIVSSACSEMDATAQSLSANAEQTSRQSAVVASATEEASSSVQTVATAAEELSASISEIGRQIEHATTVSRRANDEAGRTNARVRDLADISARIGEVVNLINDIASQTNLLALNATIEAARAGEAGKGFAVVAGEVKTLANQTAKATDEIGQQIGGVQSATEDVVGAIAEIATRIGEINEVSAAIASAVEQQIAAAAEIARNVQQAASGTQEIAANIEGVNQAAGETGAASQQVLSASQSLSQEAVGLRSVVEDFLAGVRAA</sequence>
<keyword evidence="4" id="KW-0175">Coiled coil</keyword>
<dbReference type="PROSITE" id="PS50885">
    <property type="entry name" value="HAMP"/>
    <property type="match status" value="1"/>
</dbReference>
<dbReference type="SMART" id="SM00283">
    <property type="entry name" value="MA"/>
    <property type="match status" value="1"/>
</dbReference>
<dbReference type="GO" id="GO:0006935">
    <property type="term" value="P:chemotaxis"/>
    <property type="evidence" value="ECO:0007669"/>
    <property type="project" value="InterPro"/>
</dbReference>
<dbReference type="PANTHER" id="PTHR32089">
    <property type="entry name" value="METHYL-ACCEPTING CHEMOTAXIS PROTEIN MCPB"/>
    <property type="match status" value="1"/>
</dbReference>
<dbReference type="PROSITE" id="PS50111">
    <property type="entry name" value="CHEMOTAXIS_TRANSDUC_2"/>
    <property type="match status" value="1"/>
</dbReference>
<dbReference type="Gene3D" id="6.10.340.10">
    <property type="match status" value="1"/>
</dbReference>
<keyword evidence="5" id="KW-0472">Membrane</keyword>
<organism evidence="8">
    <name type="scientific">uncultured Alphaproteobacteria bacterium</name>
    <dbReference type="NCBI Taxonomy" id="91750"/>
    <lineage>
        <taxon>Bacteria</taxon>
        <taxon>Pseudomonadati</taxon>
        <taxon>Pseudomonadota</taxon>
        <taxon>Alphaproteobacteria</taxon>
        <taxon>environmental samples</taxon>
    </lineage>
</organism>
<evidence type="ECO:0000313" key="8">
    <source>
        <dbReference type="EMBL" id="SBV93509.1"/>
    </source>
</evidence>
<dbReference type="InterPro" id="IPR024478">
    <property type="entry name" value="HlyB_4HB_MCP"/>
</dbReference>
<dbReference type="PRINTS" id="PR00260">
    <property type="entry name" value="CHEMTRNSDUCR"/>
</dbReference>
<accession>A0A212J233</accession>
<dbReference type="EMBL" id="FLUO01000001">
    <property type="protein sequence ID" value="SBV93509.1"/>
    <property type="molecule type" value="Genomic_DNA"/>
</dbReference>
<dbReference type="GO" id="GO:0007165">
    <property type="term" value="P:signal transduction"/>
    <property type="evidence" value="ECO:0007669"/>
    <property type="project" value="UniProtKB-KW"/>
</dbReference>
<feature type="domain" description="Methyl-accepting transducer" evidence="6">
    <location>
        <begin position="309"/>
        <end position="545"/>
    </location>
</feature>
<feature type="transmembrane region" description="Helical" evidence="5">
    <location>
        <begin position="13"/>
        <end position="35"/>
    </location>
</feature>
<dbReference type="GO" id="GO:0004888">
    <property type="term" value="F:transmembrane signaling receptor activity"/>
    <property type="evidence" value="ECO:0007669"/>
    <property type="project" value="InterPro"/>
</dbReference>
<evidence type="ECO:0000259" key="6">
    <source>
        <dbReference type="PROSITE" id="PS50111"/>
    </source>
</evidence>
<keyword evidence="1 3" id="KW-0807">Transducer</keyword>
<keyword evidence="5" id="KW-0812">Transmembrane</keyword>
<dbReference type="SUPFAM" id="SSF58104">
    <property type="entry name" value="Methyl-accepting chemotaxis protein (MCP) signaling domain"/>
    <property type="match status" value="1"/>
</dbReference>
<dbReference type="Pfam" id="PF12729">
    <property type="entry name" value="4HB_MCP_1"/>
    <property type="match status" value="1"/>
</dbReference>
<dbReference type="InterPro" id="IPR004090">
    <property type="entry name" value="Chemotax_Me-accpt_rcpt"/>
</dbReference>
<dbReference type="InterPro" id="IPR003660">
    <property type="entry name" value="HAMP_dom"/>
</dbReference>
<protein>
    <submittedName>
        <fullName evidence="8">Chemotaxis sensory transducer</fullName>
    </submittedName>
</protein>
<dbReference type="SMART" id="SM00304">
    <property type="entry name" value="HAMP"/>
    <property type="match status" value="2"/>
</dbReference>
<dbReference type="Gene3D" id="1.10.287.950">
    <property type="entry name" value="Methyl-accepting chemotaxis protein"/>
    <property type="match status" value="1"/>
</dbReference>
<dbReference type="PANTHER" id="PTHR32089:SF112">
    <property type="entry name" value="LYSOZYME-LIKE PROTEIN-RELATED"/>
    <property type="match status" value="1"/>
</dbReference>
<gene>
    <name evidence="8" type="ORF">KL86APRO_10393</name>
</gene>
<dbReference type="GO" id="GO:0016020">
    <property type="term" value="C:membrane"/>
    <property type="evidence" value="ECO:0007669"/>
    <property type="project" value="InterPro"/>
</dbReference>
<proteinExistence type="inferred from homology"/>